<dbReference type="AlphaFoldDB" id="A0A3M7Q9F4"/>
<dbReference type="Proteomes" id="UP000276133">
    <property type="component" value="Unassembled WGS sequence"/>
</dbReference>
<dbReference type="EMBL" id="REGN01006876">
    <property type="protein sequence ID" value="RNA08020.1"/>
    <property type="molecule type" value="Genomic_DNA"/>
</dbReference>
<sequence length="81" mass="9672">MSVCFYQMMNISTMKQIKELALRYQKKQVIKFIYVQTTHSKKELLQTKIKLTLNMFMSRATKEEKLSTRLFCKCFVSFSIS</sequence>
<proteinExistence type="predicted"/>
<gene>
    <name evidence="1" type="ORF">BpHYR1_041876</name>
</gene>
<protein>
    <submittedName>
        <fullName evidence="1">Uncharacterized protein</fullName>
    </submittedName>
</protein>
<name>A0A3M7Q9F4_BRAPC</name>
<evidence type="ECO:0000313" key="2">
    <source>
        <dbReference type="Proteomes" id="UP000276133"/>
    </source>
</evidence>
<accession>A0A3M7Q9F4</accession>
<evidence type="ECO:0000313" key="1">
    <source>
        <dbReference type="EMBL" id="RNA08020.1"/>
    </source>
</evidence>
<organism evidence="1 2">
    <name type="scientific">Brachionus plicatilis</name>
    <name type="common">Marine rotifer</name>
    <name type="synonym">Brachionus muelleri</name>
    <dbReference type="NCBI Taxonomy" id="10195"/>
    <lineage>
        <taxon>Eukaryota</taxon>
        <taxon>Metazoa</taxon>
        <taxon>Spiralia</taxon>
        <taxon>Gnathifera</taxon>
        <taxon>Rotifera</taxon>
        <taxon>Eurotatoria</taxon>
        <taxon>Monogononta</taxon>
        <taxon>Pseudotrocha</taxon>
        <taxon>Ploima</taxon>
        <taxon>Brachionidae</taxon>
        <taxon>Brachionus</taxon>
    </lineage>
</organism>
<keyword evidence="2" id="KW-1185">Reference proteome</keyword>
<reference evidence="1 2" key="1">
    <citation type="journal article" date="2018" name="Sci. Rep.">
        <title>Genomic signatures of local adaptation to the degree of environmental predictability in rotifers.</title>
        <authorList>
            <person name="Franch-Gras L."/>
            <person name="Hahn C."/>
            <person name="Garcia-Roger E.M."/>
            <person name="Carmona M.J."/>
            <person name="Serra M."/>
            <person name="Gomez A."/>
        </authorList>
    </citation>
    <scope>NUCLEOTIDE SEQUENCE [LARGE SCALE GENOMIC DNA]</scope>
    <source>
        <strain evidence="1">HYR1</strain>
    </source>
</reference>
<comment type="caution">
    <text evidence="1">The sequence shown here is derived from an EMBL/GenBank/DDBJ whole genome shotgun (WGS) entry which is preliminary data.</text>
</comment>